<gene>
    <name evidence="3" type="ORF">SEA_WEASELS2_46</name>
</gene>
<evidence type="ECO:0000313" key="4">
    <source>
        <dbReference type="Proteomes" id="UP000224902"/>
    </source>
</evidence>
<organism evidence="3 4">
    <name type="scientific">Rhodococcus phage Weasels2</name>
    <dbReference type="NCBI Taxonomy" id="1897437"/>
    <lineage>
        <taxon>Viruses</taxon>
        <taxon>Duplodnaviria</taxon>
        <taxon>Heunggongvirae</taxon>
        <taxon>Uroviricota</taxon>
        <taxon>Caudoviricetes</taxon>
        <taxon>Weaselvirus</taxon>
        <taxon>Weaselvirus weasel</taxon>
    </lineage>
</organism>
<reference evidence="4" key="1">
    <citation type="submission" date="2016-08" db="EMBL/GenBank/DDBJ databases">
        <authorList>
            <person name="Seilhamer J.J."/>
        </authorList>
    </citation>
    <scope>NUCLEOTIDE SEQUENCE [LARGE SCALE GENOMIC DNA]</scope>
</reference>
<accession>A0A1I9SA30</accession>
<keyword evidence="1" id="KW-0378">Hydrolase</keyword>
<keyword evidence="4" id="KW-1185">Reference proteome</keyword>
<dbReference type="GO" id="GO:0016787">
    <property type="term" value="F:hydrolase activity"/>
    <property type="evidence" value="ECO:0007669"/>
    <property type="project" value="UniProtKB-KW"/>
</dbReference>
<feature type="domain" description="Resuscitation-promoting factor core lysozyme-like" evidence="2">
    <location>
        <begin position="29"/>
        <end position="103"/>
    </location>
</feature>
<proteinExistence type="predicted"/>
<dbReference type="SUPFAM" id="SSF53955">
    <property type="entry name" value="Lysozyme-like"/>
    <property type="match status" value="1"/>
</dbReference>
<evidence type="ECO:0000313" key="3">
    <source>
        <dbReference type="EMBL" id="AOZ63636.1"/>
    </source>
</evidence>
<dbReference type="OrthoDB" id="15066at10239"/>
<dbReference type="InterPro" id="IPR023346">
    <property type="entry name" value="Lysozyme-like_dom_sf"/>
</dbReference>
<dbReference type="Proteomes" id="UP000224902">
    <property type="component" value="Segment"/>
</dbReference>
<evidence type="ECO:0000259" key="2">
    <source>
        <dbReference type="Pfam" id="PF06737"/>
    </source>
</evidence>
<dbReference type="Pfam" id="PF06737">
    <property type="entry name" value="Transglycosylas"/>
    <property type="match status" value="1"/>
</dbReference>
<protein>
    <submittedName>
        <fullName evidence="3">Transglycosylase-like domain protein</fullName>
    </submittedName>
</protein>
<dbReference type="Gene3D" id="1.10.530.10">
    <property type="match status" value="1"/>
</dbReference>
<dbReference type="InterPro" id="IPR010618">
    <property type="entry name" value="RPF"/>
</dbReference>
<dbReference type="CDD" id="cd13925">
    <property type="entry name" value="RPF"/>
    <property type="match status" value="1"/>
</dbReference>
<sequence length="188" mass="20173">MKLHTKTIIAAVAAVSLSTGVAATANAEVTHNWDAVAQCESGGNWAINTGNGYYGGLQFSASTWSGYGGGEYAPTANQATREQQIIIAERTLASQGIGAWPTCGPRISEPGANVTVIPPGAEGEIAVDQKPVEPEVIKVVVLPELPMLFIPENQWNLTNESLEKDRVKLEDFLNEKYEEWNKTYGPVA</sequence>
<dbReference type="EMBL" id="KX774321">
    <property type="protein sequence ID" value="AOZ63636.1"/>
    <property type="molecule type" value="Genomic_DNA"/>
</dbReference>
<name>A0A1I9SA30_9CAUD</name>
<evidence type="ECO:0000256" key="1">
    <source>
        <dbReference type="ARBA" id="ARBA00022801"/>
    </source>
</evidence>